<feature type="transmembrane region" description="Helical" evidence="8">
    <location>
        <begin position="79"/>
        <end position="98"/>
    </location>
</feature>
<feature type="transmembrane region" description="Helical" evidence="8">
    <location>
        <begin position="105"/>
        <end position="124"/>
    </location>
</feature>
<sequence length="253" mass="26993">MDLQLHHYLLISVLGVICGVINVMAGGGSHIILPVLMMMGYPAQVANATNRVGIALQSIVGVRGFLKAGKLPTHDLPGIIVPTIIGGICGAVVAAYAPHQIIKPLLLGTMLAMAAIMLFVPSVVMPPPGTVPFTVKQAGWRAWFWLWLGGVYGGFVQAGVGFVLITAIAGCLRYDIVRSSALKLVCTLFFTLVALAIFVWRGQVDWTTGLVLAVGNMIGAHYGVRLAVKVKPKTLKWVMFFMTLVAVIAAFLK</sequence>
<evidence type="ECO:0000256" key="2">
    <source>
        <dbReference type="ARBA" id="ARBA00009142"/>
    </source>
</evidence>
<feature type="transmembrane region" description="Helical" evidence="8">
    <location>
        <begin position="7"/>
        <end position="33"/>
    </location>
</feature>
<evidence type="ECO:0000313" key="10">
    <source>
        <dbReference type="Proteomes" id="UP000190837"/>
    </source>
</evidence>
<comment type="subcellular location">
    <subcellularLocation>
        <location evidence="1 8">Cell membrane</location>
        <topology evidence="1 8">Multi-pass membrane protein</topology>
    </subcellularLocation>
</comment>
<feature type="transmembrane region" description="Helical" evidence="8">
    <location>
        <begin position="206"/>
        <end position="228"/>
    </location>
</feature>
<accession>A0A1C3H250</accession>
<protein>
    <recommendedName>
        <fullName evidence="8">Probable membrane transporter protein</fullName>
    </recommendedName>
</protein>
<dbReference type="GO" id="GO:0005886">
    <property type="term" value="C:plasma membrane"/>
    <property type="evidence" value="ECO:0007669"/>
    <property type="project" value="UniProtKB-SubCell"/>
</dbReference>
<evidence type="ECO:0000313" key="9">
    <source>
        <dbReference type="EMBL" id="SAM57305.1"/>
    </source>
</evidence>
<proteinExistence type="inferred from homology"/>
<organism evidence="9 10">
    <name type="scientific">Cardiobacterium hominis</name>
    <dbReference type="NCBI Taxonomy" id="2718"/>
    <lineage>
        <taxon>Bacteria</taxon>
        <taxon>Pseudomonadati</taxon>
        <taxon>Pseudomonadota</taxon>
        <taxon>Gammaproteobacteria</taxon>
        <taxon>Cardiobacteriales</taxon>
        <taxon>Cardiobacteriaceae</taxon>
        <taxon>Cardiobacterium</taxon>
    </lineage>
</organism>
<keyword evidence="3" id="KW-0813">Transport</keyword>
<name>A0A1C3H250_9GAMM</name>
<comment type="similarity">
    <text evidence="2 8">Belongs to the 4-toluene sulfonate uptake permease (TSUP) (TC 2.A.102) family.</text>
</comment>
<feature type="transmembrane region" description="Helical" evidence="8">
    <location>
        <begin position="144"/>
        <end position="169"/>
    </location>
</feature>
<evidence type="ECO:0000256" key="1">
    <source>
        <dbReference type="ARBA" id="ARBA00004651"/>
    </source>
</evidence>
<dbReference type="Pfam" id="PF01925">
    <property type="entry name" value="TauE"/>
    <property type="match status" value="1"/>
</dbReference>
<evidence type="ECO:0000256" key="5">
    <source>
        <dbReference type="ARBA" id="ARBA00022692"/>
    </source>
</evidence>
<keyword evidence="7 8" id="KW-0472">Membrane</keyword>
<evidence type="ECO:0000256" key="4">
    <source>
        <dbReference type="ARBA" id="ARBA00022475"/>
    </source>
</evidence>
<keyword evidence="5 8" id="KW-0812">Transmembrane</keyword>
<gene>
    <name evidence="9" type="ORF">CHUV0807_0262</name>
</gene>
<evidence type="ECO:0000256" key="6">
    <source>
        <dbReference type="ARBA" id="ARBA00022989"/>
    </source>
</evidence>
<dbReference type="RefSeq" id="WP_079539052.1">
    <property type="nucleotide sequence ID" value="NZ_FKLO01000016.1"/>
</dbReference>
<keyword evidence="4 8" id="KW-1003">Cell membrane</keyword>
<evidence type="ECO:0000256" key="7">
    <source>
        <dbReference type="ARBA" id="ARBA00023136"/>
    </source>
</evidence>
<reference evidence="10" key="1">
    <citation type="submission" date="2016-04" db="EMBL/GenBank/DDBJ databases">
        <authorList>
            <person name="Tagini F."/>
        </authorList>
    </citation>
    <scope>NUCLEOTIDE SEQUENCE [LARGE SCALE GENOMIC DNA]</scope>
    <source>
        <strain evidence="10">CHUV0807</strain>
    </source>
</reference>
<keyword evidence="6 8" id="KW-1133">Transmembrane helix</keyword>
<feature type="transmembrane region" description="Helical" evidence="8">
    <location>
        <begin position="181"/>
        <end position="200"/>
    </location>
</feature>
<dbReference type="PANTHER" id="PTHR30269">
    <property type="entry name" value="TRANSMEMBRANE PROTEIN YFCA"/>
    <property type="match status" value="1"/>
</dbReference>
<dbReference type="AlphaFoldDB" id="A0A1C3H250"/>
<dbReference type="InterPro" id="IPR002781">
    <property type="entry name" value="TM_pro_TauE-like"/>
</dbReference>
<dbReference type="Proteomes" id="UP000190837">
    <property type="component" value="Unassembled WGS sequence"/>
</dbReference>
<dbReference type="InterPro" id="IPR052017">
    <property type="entry name" value="TSUP"/>
</dbReference>
<evidence type="ECO:0000256" key="3">
    <source>
        <dbReference type="ARBA" id="ARBA00022448"/>
    </source>
</evidence>
<dbReference type="PANTHER" id="PTHR30269:SF0">
    <property type="entry name" value="MEMBRANE TRANSPORTER PROTEIN YFCA-RELATED"/>
    <property type="match status" value="1"/>
</dbReference>
<dbReference type="EMBL" id="FKLO01000016">
    <property type="protein sequence ID" value="SAM57305.1"/>
    <property type="molecule type" value="Genomic_DNA"/>
</dbReference>
<feature type="transmembrane region" description="Helical" evidence="8">
    <location>
        <begin position="235"/>
        <end position="252"/>
    </location>
</feature>
<evidence type="ECO:0000256" key="8">
    <source>
        <dbReference type="RuleBase" id="RU363041"/>
    </source>
</evidence>